<evidence type="ECO:0000313" key="9">
    <source>
        <dbReference type="EMBL" id="QGU94943.1"/>
    </source>
</evidence>
<dbReference type="SUPFAM" id="SSF103481">
    <property type="entry name" value="Multidrug resistance efflux transporter EmrE"/>
    <property type="match status" value="2"/>
</dbReference>
<feature type="transmembrane region" description="Helical" evidence="7">
    <location>
        <begin position="268"/>
        <end position="286"/>
    </location>
</feature>
<dbReference type="PANTHER" id="PTHR32322">
    <property type="entry name" value="INNER MEMBRANE TRANSPORTER"/>
    <property type="match status" value="1"/>
</dbReference>
<dbReference type="InterPro" id="IPR037185">
    <property type="entry name" value="EmrE-like"/>
</dbReference>
<gene>
    <name evidence="9" type="ORF">GOM49_07390</name>
</gene>
<accession>A0A6I6ER94</accession>
<feature type="transmembrane region" description="Helical" evidence="7">
    <location>
        <begin position="212"/>
        <end position="232"/>
    </location>
</feature>
<dbReference type="AlphaFoldDB" id="A0A6I6ER94"/>
<evidence type="ECO:0000256" key="6">
    <source>
        <dbReference type="ARBA" id="ARBA00023136"/>
    </source>
</evidence>
<dbReference type="Pfam" id="PF00892">
    <property type="entry name" value="EamA"/>
    <property type="match status" value="2"/>
</dbReference>
<feature type="transmembrane region" description="Helical" evidence="7">
    <location>
        <begin position="122"/>
        <end position="142"/>
    </location>
</feature>
<feature type="transmembrane region" description="Helical" evidence="7">
    <location>
        <begin position="148"/>
        <end position="167"/>
    </location>
</feature>
<keyword evidence="4 7" id="KW-0812">Transmembrane</keyword>
<dbReference type="InterPro" id="IPR000620">
    <property type="entry name" value="EamA_dom"/>
</dbReference>
<feature type="domain" description="EamA" evidence="8">
    <location>
        <begin position="3"/>
        <end position="138"/>
    </location>
</feature>
<evidence type="ECO:0000256" key="7">
    <source>
        <dbReference type="SAM" id="Phobius"/>
    </source>
</evidence>
<comment type="subcellular location">
    <subcellularLocation>
        <location evidence="1">Cell membrane</location>
        <topology evidence="1">Multi-pass membrane protein</topology>
    </subcellularLocation>
</comment>
<feature type="transmembrane region" description="Helical" evidence="7">
    <location>
        <begin position="93"/>
        <end position="115"/>
    </location>
</feature>
<feature type="domain" description="EamA" evidence="8">
    <location>
        <begin position="150"/>
        <end position="283"/>
    </location>
</feature>
<organism evidence="9 10">
    <name type="scientific">Clostridium bovifaecis</name>
    <dbReference type="NCBI Taxonomy" id="2184719"/>
    <lineage>
        <taxon>Bacteria</taxon>
        <taxon>Bacillati</taxon>
        <taxon>Bacillota</taxon>
        <taxon>Clostridia</taxon>
        <taxon>Eubacteriales</taxon>
        <taxon>Clostridiaceae</taxon>
        <taxon>Clostridium</taxon>
    </lineage>
</organism>
<dbReference type="PANTHER" id="PTHR32322:SF18">
    <property type="entry name" value="S-ADENOSYLMETHIONINE_S-ADENOSYLHOMOCYSTEINE TRANSPORTER"/>
    <property type="match status" value="1"/>
</dbReference>
<evidence type="ECO:0000256" key="5">
    <source>
        <dbReference type="ARBA" id="ARBA00022989"/>
    </source>
</evidence>
<evidence type="ECO:0000256" key="4">
    <source>
        <dbReference type="ARBA" id="ARBA00022692"/>
    </source>
</evidence>
<keyword evidence="3" id="KW-1003">Cell membrane</keyword>
<evidence type="ECO:0000256" key="2">
    <source>
        <dbReference type="ARBA" id="ARBA00007362"/>
    </source>
</evidence>
<dbReference type="GO" id="GO:0005886">
    <property type="term" value="C:plasma membrane"/>
    <property type="evidence" value="ECO:0007669"/>
    <property type="project" value="UniProtKB-SubCell"/>
</dbReference>
<keyword evidence="10" id="KW-1185">Reference proteome</keyword>
<evidence type="ECO:0000256" key="1">
    <source>
        <dbReference type="ARBA" id="ARBA00004651"/>
    </source>
</evidence>
<dbReference type="EMBL" id="CP046522">
    <property type="protein sequence ID" value="QGU94943.1"/>
    <property type="molecule type" value="Genomic_DNA"/>
</dbReference>
<evidence type="ECO:0000313" key="10">
    <source>
        <dbReference type="Proteomes" id="UP000422764"/>
    </source>
</evidence>
<reference evidence="9 10" key="1">
    <citation type="submission" date="2019-12" db="EMBL/GenBank/DDBJ databases">
        <title>Genome sequenceing of Clostridium bovifaecis.</title>
        <authorList>
            <person name="Yao Y."/>
        </authorList>
    </citation>
    <scope>NUCLEOTIDE SEQUENCE [LARGE SCALE GENOMIC DNA]</scope>
    <source>
        <strain evidence="9 10">BXX</strain>
    </source>
</reference>
<feature type="transmembrane region" description="Helical" evidence="7">
    <location>
        <begin position="179"/>
        <end position="200"/>
    </location>
</feature>
<dbReference type="Proteomes" id="UP000422764">
    <property type="component" value="Chromosome"/>
</dbReference>
<evidence type="ECO:0000259" key="8">
    <source>
        <dbReference type="Pfam" id="PF00892"/>
    </source>
</evidence>
<feature type="transmembrane region" description="Helical" evidence="7">
    <location>
        <begin position="66"/>
        <end position="87"/>
    </location>
</feature>
<protein>
    <submittedName>
        <fullName evidence="9">EamA family transporter</fullName>
    </submittedName>
</protein>
<feature type="transmembrane region" description="Helical" evidence="7">
    <location>
        <begin position="239"/>
        <end position="262"/>
    </location>
</feature>
<proteinExistence type="inferred from homology"/>
<feature type="transmembrane region" description="Helical" evidence="7">
    <location>
        <begin position="36"/>
        <end position="54"/>
    </location>
</feature>
<comment type="similarity">
    <text evidence="2">Belongs to the EamA transporter family.</text>
</comment>
<sequence length="298" mass="33325">MKIGYVYIAITAFIFSTMEIVGKSIAQDINPFQLTFLRFLIGGIVLLPFAIKEMRKREIKFAKEDLIYFTIMGLLFVVVSMSFFQFAVLYTKASIVAVVFSTNPIFTVPLAYFILKEKVDKLTILSIALSLVGMLFILNPLHMHIDNGVKGIVLAFLAALMFSLYSILGKKKIEKYGGLAFNCWTFLIGDLILLVFIIIYKIPIIQNVSSSNMMQILYMGVFVTGLGYVLYFKAMEETSAILASTVFFIKPALAPILALIILKEKVHMNTTLGIVCILIGSYSTILSKKIQNAKKIQA</sequence>
<keyword evidence="6 7" id="KW-0472">Membrane</keyword>
<dbReference type="Gene3D" id="1.10.3730.20">
    <property type="match status" value="1"/>
</dbReference>
<keyword evidence="5 7" id="KW-1133">Transmembrane helix</keyword>
<dbReference type="InterPro" id="IPR050638">
    <property type="entry name" value="AA-Vitamin_Transporters"/>
</dbReference>
<evidence type="ECO:0000256" key="3">
    <source>
        <dbReference type="ARBA" id="ARBA00022475"/>
    </source>
</evidence>
<name>A0A6I6ER94_9CLOT</name>